<evidence type="ECO:0000256" key="1">
    <source>
        <dbReference type="ARBA" id="ARBA00023172"/>
    </source>
</evidence>
<dbReference type="GO" id="GO:0003677">
    <property type="term" value="F:DNA binding"/>
    <property type="evidence" value="ECO:0007669"/>
    <property type="project" value="InterPro"/>
</dbReference>
<name>A0A5K1JI10_9ACTN</name>
<protein>
    <submittedName>
        <fullName evidence="3">Phage integrase family protein</fullName>
    </submittedName>
</protein>
<dbReference type="Gene3D" id="1.10.443.10">
    <property type="entry name" value="Intergrase catalytic core"/>
    <property type="match status" value="1"/>
</dbReference>
<dbReference type="PROSITE" id="PS51898">
    <property type="entry name" value="TYR_RECOMBINASE"/>
    <property type="match status" value="1"/>
</dbReference>
<dbReference type="Proteomes" id="UP000330807">
    <property type="component" value="Unassembled WGS sequence"/>
</dbReference>
<dbReference type="InterPro" id="IPR002104">
    <property type="entry name" value="Integrase_catalytic"/>
</dbReference>
<organism evidence="3 4">
    <name type="scientific">Collinsella aerofaciens</name>
    <dbReference type="NCBI Taxonomy" id="74426"/>
    <lineage>
        <taxon>Bacteria</taxon>
        <taxon>Bacillati</taxon>
        <taxon>Actinomycetota</taxon>
        <taxon>Coriobacteriia</taxon>
        <taxon>Coriobacteriales</taxon>
        <taxon>Coriobacteriaceae</taxon>
        <taxon>Collinsella</taxon>
    </lineage>
</organism>
<dbReference type="GO" id="GO:0015074">
    <property type="term" value="P:DNA integration"/>
    <property type="evidence" value="ECO:0007669"/>
    <property type="project" value="InterPro"/>
</dbReference>
<dbReference type="InterPro" id="IPR011010">
    <property type="entry name" value="DNA_brk_join_enz"/>
</dbReference>
<dbReference type="EMBL" id="CABWIH010000131">
    <property type="protein sequence ID" value="VWM05257.1"/>
    <property type="molecule type" value="Genomic_DNA"/>
</dbReference>
<dbReference type="AlphaFoldDB" id="A0A5K1JI10"/>
<evidence type="ECO:0000259" key="2">
    <source>
        <dbReference type="PROSITE" id="PS51898"/>
    </source>
</evidence>
<dbReference type="SUPFAM" id="SSF56349">
    <property type="entry name" value="DNA breaking-rejoining enzymes"/>
    <property type="match status" value="1"/>
</dbReference>
<proteinExistence type="predicted"/>
<feature type="domain" description="Tyr recombinase" evidence="2">
    <location>
        <begin position="77"/>
        <end position="270"/>
    </location>
</feature>
<dbReference type="Pfam" id="PF00589">
    <property type="entry name" value="Phage_integrase"/>
    <property type="match status" value="1"/>
</dbReference>
<accession>A0A5K1JI10</accession>
<dbReference type="InterPro" id="IPR013762">
    <property type="entry name" value="Integrase-like_cat_sf"/>
</dbReference>
<dbReference type="GO" id="GO:0006310">
    <property type="term" value="P:DNA recombination"/>
    <property type="evidence" value="ECO:0007669"/>
    <property type="project" value="UniProtKB-KW"/>
</dbReference>
<evidence type="ECO:0000313" key="4">
    <source>
        <dbReference type="Proteomes" id="UP000330807"/>
    </source>
</evidence>
<gene>
    <name evidence="3" type="ORF">LMKDKBCB_00665</name>
</gene>
<keyword evidence="1" id="KW-0233">DNA recombination</keyword>
<sequence>MNMWSIYIEKKWSGVALDKVDVSEYQTWLKMLAPSCAELSNITVGNMVTCAKLHGVKGITFKDVQYKMPKKNTATSNELDVYTLDKLHKLIESAKGSRIESILILMGKGSCRTGEAVAAAIKDMEYVERNGRTYAIYNLYRQYGACNSEFSSLKTASSTRPIIVPEPWSIRLKEIAEQRRADDELFLSDNGTGIPMSRPTISRDYKKLFAQNGIRKLSLSKLRNSWATAMLWKYNVPAQMVDKMMGHAAQNILGRHYDKPDRDMFIEEIERVYFGN</sequence>
<evidence type="ECO:0000313" key="3">
    <source>
        <dbReference type="EMBL" id="VWM05257.1"/>
    </source>
</evidence>
<reference evidence="3 4" key="1">
    <citation type="submission" date="2019-10" db="EMBL/GenBank/DDBJ databases">
        <authorList>
            <person name="Wolf R A."/>
        </authorList>
    </citation>
    <scope>NUCLEOTIDE SEQUENCE [LARGE SCALE GENOMIC DNA]</scope>
    <source>
        <strain evidence="3">Collinsella_aerofaciens_AK_138A</strain>
    </source>
</reference>